<proteinExistence type="predicted"/>
<keyword evidence="2" id="KW-1185">Reference proteome</keyword>
<evidence type="ECO:0000313" key="1">
    <source>
        <dbReference type="EMBL" id="THV25972.1"/>
    </source>
</evidence>
<name>A0A4S8P9Z3_9ACTN</name>
<dbReference type="Proteomes" id="UP000305792">
    <property type="component" value="Unassembled WGS sequence"/>
</dbReference>
<organism evidence="1 2">
    <name type="scientific">Glycomyces paridis</name>
    <dbReference type="NCBI Taxonomy" id="2126555"/>
    <lineage>
        <taxon>Bacteria</taxon>
        <taxon>Bacillati</taxon>
        <taxon>Actinomycetota</taxon>
        <taxon>Actinomycetes</taxon>
        <taxon>Glycomycetales</taxon>
        <taxon>Glycomycetaceae</taxon>
        <taxon>Glycomyces</taxon>
    </lineage>
</organism>
<accession>A0A4S8P9Z3</accession>
<sequence>MTDRNDLRALDLLKCLHWGRQLTAASRMAQAVMAAPVIDTEGLCDDYTPVEYLRVLVDAAAADVVERPEDRPVEPEDLEYELQTIAEFRAFAEHSREAGRLAELIADMLQAPYNEEA</sequence>
<comment type="caution">
    <text evidence="1">The sequence shown here is derived from an EMBL/GenBank/DDBJ whole genome shotgun (WGS) entry which is preliminary data.</text>
</comment>
<reference evidence="1 2" key="1">
    <citation type="journal article" date="2018" name="Int. J. Syst. Evol. Microbiol.">
        <title>Glycomyces paridis sp. nov., isolated from the medicinal plant Paris polyphylla.</title>
        <authorList>
            <person name="Fang X.M."/>
            <person name="Bai J.L."/>
            <person name="Su J."/>
            <person name="Zhao L.L."/>
            <person name="Liu H.Y."/>
            <person name="Ma B.P."/>
            <person name="Zhang Y.Q."/>
            <person name="Yu L.Y."/>
        </authorList>
    </citation>
    <scope>NUCLEOTIDE SEQUENCE [LARGE SCALE GENOMIC DNA]</scope>
    <source>
        <strain evidence="1 2">CPCC 204357</strain>
    </source>
</reference>
<evidence type="ECO:0000313" key="2">
    <source>
        <dbReference type="Proteomes" id="UP000305792"/>
    </source>
</evidence>
<dbReference type="EMBL" id="STGX01000016">
    <property type="protein sequence ID" value="THV25972.1"/>
    <property type="molecule type" value="Genomic_DNA"/>
</dbReference>
<protein>
    <submittedName>
        <fullName evidence="1">Uncharacterized protein</fullName>
    </submittedName>
</protein>
<dbReference type="RefSeq" id="WP_136531420.1">
    <property type="nucleotide sequence ID" value="NZ_STGX01000016.1"/>
</dbReference>
<gene>
    <name evidence="1" type="ORF">E9998_19760</name>
</gene>
<dbReference type="AlphaFoldDB" id="A0A4S8P9Z3"/>